<sequence length="188" mass="22363">MSTFNDIADKLDGLSKQAAQRDRIKGEHHQALFDEHLFKCRARLLVPCVTETKSTYQSIMREQQAKRLTQLRAEHLTQLLLAQLEAIQRELATQNIRHNEIKHRSYYRKPISELYQDLSQHQEWEMRLRDLVLQKNNQVNSCSSFERAQTQKELLVVEQRLERCQAAKLKIEKQITYRERQNPSNDYS</sequence>
<organism evidence="1 2">
    <name type="scientific">Vibrio casei</name>
    <dbReference type="NCBI Taxonomy" id="673372"/>
    <lineage>
        <taxon>Bacteria</taxon>
        <taxon>Pseudomonadati</taxon>
        <taxon>Pseudomonadota</taxon>
        <taxon>Gammaproteobacteria</taxon>
        <taxon>Vibrionales</taxon>
        <taxon>Vibrionaceae</taxon>
        <taxon>Vibrio</taxon>
    </lineage>
</organism>
<dbReference type="RefSeq" id="WP_086961063.1">
    <property type="nucleotide sequence ID" value="NZ_AP018680.1"/>
</dbReference>
<dbReference type="InterPro" id="IPR038338">
    <property type="entry name" value="PriC_sf"/>
</dbReference>
<dbReference type="InterPro" id="IPR010890">
    <property type="entry name" value="PriC"/>
</dbReference>
<comment type="caution">
    <text evidence="1">The sequence shown here is derived from an EMBL/GenBank/DDBJ whole genome shotgun (WGS) entry which is preliminary data.</text>
</comment>
<gene>
    <name evidence="1" type="ORF">CIK83_04890</name>
</gene>
<keyword evidence="2" id="KW-1185">Reference proteome</keyword>
<dbReference type="Pfam" id="PF07445">
    <property type="entry name" value="PriC"/>
    <property type="match status" value="1"/>
</dbReference>
<dbReference type="Proteomes" id="UP000252479">
    <property type="component" value="Unassembled WGS sequence"/>
</dbReference>
<proteinExistence type="predicted"/>
<evidence type="ECO:0000313" key="2">
    <source>
        <dbReference type="Proteomes" id="UP000252479"/>
    </source>
</evidence>
<evidence type="ECO:0000313" key="1">
    <source>
        <dbReference type="EMBL" id="RCS73003.1"/>
    </source>
</evidence>
<accession>A0A368LNA7</accession>
<dbReference type="OrthoDB" id="6402824at2"/>
<dbReference type="AlphaFoldDB" id="A0A368LNA7"/>
<reference evidence="1 2" key="1">
    <citation type="journal article" date="2017" name="Elife">
        <title>Extensive horizontal gene transfer in cheese-associated bacteria.</title>
        <authorList>
            <person name="Bonham K.S."/>
            <person name="Wolfe B.E."/>
            <person name="Dutton R.J."/>
        </authorList>
    </citation>
    <scope>NUCLEOTIDE SEQUENCE [LARGE SCALE GENOMIC DNA]</scope>
    <source>
        <strain evidence="1 2">JB196</strain>
    </source>
</reference>
<dbReference type="EMBL" id="QPGL01000001">
    <property type="protein sequence ID" value="RCS73003.1"/>
    <property type="molecule type" value="Genomic_DNA"/>
</dbReference>
<dbReference type="GeneID" id="303188242"/>
<protein>
    <submittedName>
        <fullName evidence="1">Prepilin peptidase</fullName>
    </submittedName>
</protein>
<name>A0A368LNA7_9VIBR</name>
<dbReference type="Gene3D" id="1.20.1270.340">
    <property type="match status" value="1"/>
</dbReference>